<dbReference type="EMBL" id="CP127526">
    <property type="protein sequence ID" value="XRI72302.1"/>
    <property type="molecule type" value="Genomic_DNA"/>
</dbReference>
<evidence type="ECO:0000313" key="1">
    <source>
        <dbReference type="EMBL" id="XRI72302.1"/>
    </source>
</evidence>
<dbReference type="EC" id="4.1.3.38" evidence="1"/>
<organism evidence="1 2">
    <name type="scientific">Acidithiobacillus montserratensis</name>
    <dbReference type="NCBI Taxonomy" id="2729135"/>
    <lineage>
        <taxon>Bacteria</taxon>
        <taxon>Pseudomonadati</taxon>
        <taxon>Pseudomonadota</taxon>
        <taxon>Acidithiobacillia</taxon>
        <taxon>Acidithiobacillales</taxon>
        <taxon>Acidithiobacillaceae</taxon>
        <taxon>Acidithiobacillus</taxon>
    </lineage>
</organism>
<proteinExistence type="predicted"/>
<keyword evidence="1" id="KW-0456">Lyase</keyword>
<accession>A0ACD5HBD6</accession>
<gene>
    <name evidence="1" type="primary">pabC</name>
    <name evidence="1" type="ORF">HHS34_007500</name>
</gene>
<protein>
    <submittedName>
        <fullName evidence="1">Aminodeoxychorismate lyase</fullName>
        <ecNumber evidence="1">4.1.3.38</ecNumber>
    </submittedName>
</protein>
<dbReference type="Proteomes" id="UP001195965">
    <property type="component" value="Chromosome"/>
</dbReference>
<name>A0ACD5HBD6_9PROT</name>
<evidence type="ECO:0000313" key="2">
    <source>
        <dbReference type="Proteomes" id="UP001195965"/>
    </source>
</evidence>
<keyword evidence="2" id="KW-1185">Reference proteome</keyword>
<reference evidence="1 2" key="1">
    <citation type="journal article" date="2021" name="ISME J.">
        <title>Genomic evolution of the class Acidithiobacillia: deep-branching Proteobacteria living in extreme acidic conditions.</title>
        <authorList>
            <person name="Moya-Beltran A."/>
            <person name="Beard S."/>
            <person name="Rojas-Villalobos C."/>
            <person name="Issotta F."/>
            <person name="Gallardo Y."/>
            <person name="Ulloa R."/>
            <person name="Giaveno A."/>
            <person name="Degli Esposti M."/>
            <person name="Johnson D.B."/>
            <person name="Quatrini R."/>
        </authorList>
    </citation>
    <scope>NUCLEOTIDE SEQUENCE [LARGE SCALE GENOMIC DNA]</scope>
    <source>
        <strain evidence="1 2">GG1-14</strain>
    </source>
</reference>
<sequence>MSEQAVLMDGHPPVKGACPAVLDRAFHYGDGLFETIPVIHGKPLFWDAHLQRLQSGADILHMTAPHPEQWQDDLQQLQKKMAGCERYVLKLVLSRGPGWGYGIPQHRSPSRALFASDWPLRSVDHWQPGIHTDICSVPLLTGAPYLQAKTLNRLNQIMARAALPPVYAEGILLDQQGFLREGIMSNLFWVSAGRVYTPSLDNGGIAGIQRQVILNCLQEWGTPAVMGDYPAEVLDDADEIFFSNSLIGIWPVKQFQERSLPGDRGAISARILAWQAELGLGYC</sequence>